<dbReference type="InterPro" id="IPR010998">
    <property type="entry name" value="Integrase_recombinase_N"/>
</dbReference>
<feature type="domain" description="Phage integrase SAM-like" evidence="2">
    <location>
        <begin position="110"/>
        <end position="182"/>
    </location>
</feature>
<sequence length="186" mass="21956">MRAVSTFSITFFTRKSRSNPKELSIYVRITVKGKRAEISLKRCVNSTQWDSTKNKGRGNTEKIRVLNAYLDQVYTKLLQCHKALLEEDKIISSDAIKTRYLGEDDNSKTLRELIAYHNSNMVRVLKAGTMKNYYTTEKYLHRFLDKKRKVKDVYLKQVNYRFITDFEHYLRDYKDSKKQLSMGNNG</sequence>
<dbReference type="InterPro" id="IPR035386">
    <property type="entry name" value="Arm-DNA-bind_5"/>
</dbReference>
<organism evidence="4 5">
    <name type="scientific">Algibacter lectus</name>
    <dbReference type="NCBI Taxonomy" id="221126"/>
    <lineage>
        <taxon>Bacteria</taxon>
        <taxon>Pseudomonadati</taxon>
        <taxon>Bacteroidota</taxon>
        <taxon>Flavobacteriia</taxon>
        <taxon>Flavobacteriales</taxon>
        <taxon>Flavobacteriaceae</taxon>
        <taxon>Algibacter</taxon>
    </lineage>
</organism>
<dbReference type="GO" id="GO:0003677">
    <property type="term" value="F:DNA binding"/>
    <property type="evidence" value="ECO:0007669"/>
    <property type="project" value="UniProtKB-KW"/>
</dbReference>
<evidence type="ECO:0000259" key="2">
    <source>
        <dbReference type="Pfam" id="PF13102"/>
    </source>
</evidence>
<gene>
    <name evidence="4" type="ORF">JCM19274_4970</name>
</gene>
<evidence type="ECO:0000313" key="5">
    <source>
        <dbReference type="Proteomes" id="UP000029643"/>
    </source>
</evidence>
<comment type="caution">
    <text evidence="4">The sequence shown here is derived from an EMBL/GenBank/DDBJ whole genome shotgun (WGS) entry which is preliminary data.</text>
</comment>
<dbReference type="RefSeq" id="WP_369449801.1">
    <property type="nucleotide sequence ID" value="NZ_BBNU01000001.1"/>
</dbReference>
<dbReference type="EMBL" id="BBNU01000001">
    <property type="protein sequence ID" value="GAL77257.1"/>
    <property type="molecule type" value="Genomic_DNA"/>
</dbReference>
<reference evidence="4 5" key="1">
    <citation type="journal article" date="2014" name="Genome Announc.">
        <title>Draft Genome Sequences of Marine Flavobacterium Algibacter lectus Strains SS8 and NR4.</title>
        <authorList>
            <person name="Takatani N."/>
            <person name="Nakanishi M."/>
            <person name="Meirelles P."/>
            <person name="Mino S."/>
            <person name="Suda W."/>
            <person name="Oshima K."/>
            <person name="Hattori M."/>
            <person name="Ohkuma M."/>
            <person name="Hosokawa M."/>
            <person name="Miyashita K."/>
            <person name="Thompson F.L."/>
            <person name="Niwa A."/>
            <person name="Sawabe T."/>
            <person name="Sawabe T."/>
        </authorList>
    </citation>
    <scope>NUCLEOTIDE SEQUENCE [LARGE SCALE GENOMIC DNA]</scope>
    <source>
        <strain evidence="5">JCM19274</strain>
    </source>
</reference>
<dbReference type="Proteomes" id="UP000029643">
    <property type="component" value="Unassembled WGS sequence"/>
</dbReference>
<proteinExistence type="predicted"/>
<accession>A0A090X468</accession>
<dbReference type="Gene3D" id="1.10.150.130">
    <property type="match status" value="1"/>
</dbReference>
<evidence type="ECO:0000256" key="1">
    <source>
        <dbReference type="ARBA" id="ARBA00023125"/>
    </source>
</evidence>
<keyword evidence="1" id="KW-0238">DNA-binding</keyword>
<evidence type="ECO:0000313" key="4">
    <source>
        <dbReference type="EMBL" id="GAL77257.1"/>
    </source>
</evidence>
<name>A0A090X468_9FLAO</name>
<evidence type="ECO:0000259" key="3">
    <source>
        <dbReference type="Pfam" id="PF17293"/>
    </source>
</evidence>
<dbReference type="AlphaFoldDB" id="A0A090X468"/>
<dbReference type="InterPro" id="IPR025269">
    <property type="entry name" value="SAM-like_dom"/>
</dbReference>
<feature type="domain" description="Arm DNA-binding" evidence="3">
    <location>
        <begin position="11"/>
        <end position="97"/>
    </location>
</feature>
<protein>
    <submittedName>
        <fullName evidence="4">Transposase</fullName>
    </submittedName>
</protein>
<dbReference type="Pfam" id="PF17293">
    <property type="entry name" value="Arm-DNA-bind_5"/>
    <property type="match status" value="1"/>
</dbReference>
<dbReference type="Pfam" id="PF13102">
    <property type="entry name" value="Phage_int_SAM_5"/>
    <property type="match status" value="1"/>
</dbReference>